<comment type="subcellular location">
    <subcellularLocation>
        <location evidence="5">Cytoplasm</location>
    </subcellularLocation>
</comment>
<evidence type="ECO:0000256" key="3">
    <source>
        <dbReference type="ARBA" id="ARBA00022857"/>
    </source>
</evidence>
<dbReference type="AlphaFoldDB" id="A0A2T6AFE1"/>
<dbReference type="OrthoDB" id="9801289at2"/>
<evidence type="ECO:0000256" key="6">
    <source>
        <dbReference type="PROSITE-ProRule" id="PRU10010"/>
    </source>
</evidence>
<dbReference type="RefSeq" id="WP_108172815.1">
    <property type="nucleotide sequence ID" value="NZ_QBKQ01000003.1"/>
</dbReference>
<protein>
    <recommendedName>
        <fullName evidence="5">N-acetyl-gamma-glutamyl-phosphate reductase</fullName>
        <shortName evidence="5">AGPR</shortName>
        <ecNumber evidence="5">1.2.1.38</ecNumber>
    </recommendedName>
    <alternativeName>
        <fullName evidence="5">N-acetyl-glutamate semialdehyde dehydrogenase</fullName>
        <shortName evidence="5">NAGSA dehydrogenase</shortName>
    </alternativeName>
</protein>
<dbReference type="GO" id="GO:0003942">
    <property type="term" value="F:N-acetyl-gamma-glutamyl-phosphate reductase activity"/>
    <property type="evidence" value="ECO:0007669"/>
    <property type="project" value="UniProtKB-UniRule"/>
</dbReference>
<dbReference type="PANTHER" id="PTHR32338">
    <property type="entry name" value="N-ACETYL-GAMMA-GLUTAMYL-PHOSPHATE REDUCTASE, CHLOROPLASTIC-RELATED-RELATED"/>
    <property type="match status" value="1"/>
</dbReference>
<dbReference type="SUPFAM" id="SSF51735">
    <property type="entry name" value="NAD(P)-binding Rossmann-fold domains"/>
    <property type="match status" value="1"/>
</dbReference>
<evidence type="ECO:0000259" key="7">
    <source>
        <dbReference type="SMART" id="SM00859"/>
    </source>
</evidence>
<comment type="function">
    <text evidence="5">Catalyzes the NADPH-dependent reduction of N-acetyl-5-glutamyl phosphate to yield N-acetyl-L-glutamate 5-semialdehyde.</text>
</comment>
<gene>
    <name evidence="5" type="primary">argC</name>
    <name evidence="8" type="ORF">C8P64_2960</name>
</gene>
<evidence type="ECO:0000256" key="5">
    <source>
        <dbReference type="HAMAP-Rule" id="MF_00150"/>
    </source>
</evidence>
<organism evidence="8 9">
    <name type="scientific">Christiangramia gaetbulicola</name>
    <dbReference type="NCBI Taxonomy" id="703340"/>
    <lineage>
        <taxon>Bacteria</taxon>
        <taxon>Pseudomonadati</taxon>
        <taxon>Bacteroidota</taxon>
        <taxon>Flavobacteriia</taxon>
        <taxon>Flavobacteriales</taxon>
        <taxon>Flavobacteriaceae</taxon>
        <taxon>Christiangramia</taxon>
    </lineage>
</organism>
<evidence type="ECO:0000313" key="9">
    <source>
        <dbReference type="Proteomes" id="UP000244174"/>
    </source>
</evidence>
<comment type="catalytic activity">
    <reaction evidence="5">
        <text>N-acetyl-L-glutamate 5-semialdehyde + phosphate + NADP(+) = N-acetyl-L-glutamyl 5-phosphate + NADPH + H(+)</text>
        <dbReference type="Rhea" id="RHEA:21588"/>
        <dbReference type="ChEBI" id="CHEBI:15378"/>
        <dbReference type="ChEBI" id="CHEBI:29123"/>
        <dbReference type="ChEBI" id="CHEBI:43474"/>
        <dbReference type="ChEBI" id="CHEBI:57783"/>
        <dbReference type="ChEBI" id="CHEBI:57936"/>
        <dbReference type="ChEBI" id="CHEBI:58349"/>
        <dbReference type="EC" id="1.2.1.38"/>
    </reaction>
</comment>
<sequence length="321" mass="35594">MIEAGIIGGAGYTAGELIRILINHPEVNLNFIFSTSQPGKPIHSIHQDLIGDTEIQFTNKINTEVDVVFLCLGHGNSKKFLAENQFSENTKIIDLSTDFRQKSDDHAFVYGLPELNKAEIKSANFIANPGCFATAITLAILPLAKNGLIKDDVHVNAVTGATGAGTSLSETTHFSWRDNNFSAYKSFEHQHLNEIGQSLKQLQLDHEAEVYFIPNRGNFSRGIHATAYTRFSDDLDAAEKLYKEFYANAAFTFVTDEDLHLKQIVNTNKCLLRLQKFGDKLLVTSIIDNLLKGASGQAVQNMNLMFGLDEKMGLNLKASYF</sequence>
<dbReference type="InterPro" id="IPR023013">
    <property type="entry name" value="AGPR_AS"/>
</dbReference>
<comment type="caution">
    <text evidence="8">The sequence shown here is derived from an EMBL/GenBank/DDBJ whole genome shotgun (WGS) entry which is preliminary data.</text>
</comment>
<dbReference type="SUPFAM" id="SSF55347">
    <property type="entry name" value="Glyceraldehyde-3-phosphate dehydrogenase-like, C-terminal domain"/>
    <property type="match status" value="1"/>
</dbReference>
<dbReference type="EC" id="1.2.1.38" evidence="5"/>
<keyword evidence="1 5" id="KW-0055">Arginine biosynthesis</keyword>
<evidence type="ECO:0000313" key="8">
    <source>
        <dbReference type="EMBL" id="PTX42530.1"/>
    </source>
</evidence>
<comment type="pathway">
    <text evidence="5">Amino-acid biosynthesis; L-arginine biosynthesis; N(2)-acetyl-L-ornithine from L-glutamate: step 3/4.</text>
</comment>
<reference evidence="8 9" key="1">
    <citation type="submission" date="2018-04" db="EMBL/GenBank/DDBJ databases">
        <title>Genomic Encyclopedia of Archaeal and Bacterial Type Strains, Phase II (KMG-II): from individual species to whole genera.</title>
        <authorList>
            <person name="Goeker M."/>
        </authorList>
    </citation>
    <scope>NUCLEOTIDE SEQUENCE [LARGE SCALE GENOMIC DNA]</scope>
    <source>
        <strain evidence="8 9">DSM 23082</strain>
    </source>
</reference>
<dbReference type="UniPathway" id="UPA00068">
    <property type="reaction ID" value="UER00108"/>
</dbReference>
<dbReference type="GO" id="GO:0006526">
    <property type="term" value="P:L-arginine biosynthetic process"/>
    <property type="evidence" value="ECO:0007669"/>
    <property type="project" value="UniProtKB-UniRule"/>
</dbReference>
<keyword evidence="5" id="KW-0963">Cytoplasm</keyword>
<evidence type="ECO:0000256" key="1">
    <source>
        <dbReference type="ARBA" id="ARBA00022571"/>
    </source>
</evidence>
<dbReference type="InterPro" id="IPR050085">
    <property type="entry name" value="AGPR"/>
</dbReference>
<dbReference type="PROSITE" id="PS01224">
    <property type="entry name" value="ARGC"/>
    <property type="match status" value="1"/>
</dbReference>
<keyword evidence="2 5" id="KW-0028">Amino-acid biosynthesis</keyword>
<dbReference type="SMART" id="SM00859">
    <property type="entry name" value="Semialdhyde_dh"/>
    <property type="match status" value="1"/>
</dbReference>
<dbReference type="GO" id="GO:0005737">
    <property type="term" value="C:cytoplasm"/>
    <property type="evidence" value="ECO:0007669"/>
    <property type="project" value="UniProtKB-SubCell"/>
</dbReference>
<dbReference type="GO" id="GO:0070401">
    <property type="term" value="F:NADP+ binding"/>
    <property type="evidence" value="ECO:0007669"/>
    <property type="project" value="InterPro"/>
</dbReference>
<comment type="similarity">
    <text evidence="5">Belongs to the NAGSA dehydrogenase family. Type 1 subfamily.</text>
</comment>
<dbReference type="Pfam" id="PF01118">
    <property type="entry name" value="Semialdhyde_dh"/>
    <property type="match status" value="1"/>
</dbReference>
<evidence type="ECO:0000256" key="2">
    <source>
        <dbReference type="ARBA" id="ARBA00022605"/>
    </source>
</evidence>
<dbReference type="HAMAP" id="MF_00150">
    <property type="entry name" value="ArgC_type1"/>
    <property type="match status" value="1"/>
</dbReference>
<dbReference type="EMBL" id="QBKQ01000003">
    <property type="protein sequence ID" value="PTX42530.1"/>
    <property type="molecule type" value="Genomic_DNA"/>
</dbReference>
<proteinExistence type="inferred from homology"/>
<feature type="active site" evidence="5 6">
    <location>
        <position position="131"/>
    </location>
</feature>
<keyword evidence="3 5" id="KW-0521">NADP</keyword>
<dbReference type="Gene3D" id="3.40.50.720">
    <property type="entry name" value="NAD(P)-binding Rossmann-like Domain"/>
    <property type="match status" value="1"/>
</dbReference>
<dbReference type="Proteomes" id="UP000244174">
    <property type="component" value="Unassembled WGS sequence"/>
</dbReference>
<dbReference type="Pfam" id="PF22698">
    <property type="entry name" value="Semialdhyde_dhC_1"/>
    <property type="match status" value="1"/>
</dbReference>
<accession>A0A2T6AFE1</accession>
<dbReference type="Gene3D" id="3.30.360.10">
    <property type="entry name" value="Dihydrodipicolinate Reductase, domain 2"/>
    <property type="match status" value="1"/>
</dbReference>
<dbReference type="CDD" id="cd17895">
    <property type="entry name" value="AGPR_1_N"/>
    <property type="match status" value="1"/>
</dbReference>
<evidence type="ECO:0000256" key="4">
    <source>
        <dbReference type="ARBA" id="ARBA00023002"/>
    </source>
</evidence>
<feature type="domain" description="Semialdehyde dehydrogenase NAD-binding" evidence="7">
    <location>
        <begin position="3"/>
        <end position="123"/>
    </location>
</feature>
<dbReference type="InterPro" id="IPR036291">
    <property type="entry name" value="NAD(P)-bd_dom_sf"/>
</dbReference>
<keyword evidence="9" id="KW-1185">Reference proteome</keyword>
<name>A0A2T6AFE1_9FLAO</name>
<dbReference type="InterPro" id="IPR000534">
    <property type="entry name" value="Semialdehyde_DH_NAD-bd"/>
</dbReference>
<dbReference type="InterPro" id="IPR000706">
    <property type="entry name" value="AGPR_type-1"/>
</dbReference>
<dbReference type="GO" id="GO:0051287">
    <property type="term" value="F:NAD binding"/>
    <property type="evidence" value="ECO:0007669"/>
    <property type="project" value="InterPro"/>
</dbReference>
<dbReference type="PANTHER" id="PTHR32338:SF10">
    <property type="entry name" value="N-ACETYL-GAMMA-GLUTAMYL-PHOSPHATE REDUCTASE, CHLOROPLASTIC-RELATED"/>
    <property type="match status" value="1"/>
</dbReference>
<dbReference type="CDD" id="cd23934">
    <property type="entry name" value="AGPR_1_C"/>
    <property type="match status" value="1"/>
</dbReference>
<dbReference type="NCBIfam" id="TIGR01850">
    <property type="entry name" value="argC"/>
    <property type="match status" value="1"/>
</dbReference>
<dbReference type="InterPro" id="IPR058924">
    <property type="entry name" value="AGPR_dimerisation_dom"/>
</dbReference>
<keyword evidence="4 5" id="KW-0560">Oxidoreductase</keyword>